<dbReference type="GO" id="GO:0016787">
    <property type="term" value="F:hydrolase activity"/>
    <property type="evidence" value="ECO:0007669"/>
    <property type="project" value="UniProtKB-KW"/>
</dbReference>
<dbReference type="InterPro" id="IPR029058">
    <property type="entry name" value="AB_hydrolase_fold"/>
</dbReference>
<evidence type="ECO:0000313" key="7">
    <source>
        <dbReference type="EMBL" id="MFC4333563.1"/>
    </source>
</evidence>
<comment type="caution">
    <text evidence="7">The sequence shown here is derived from an EMBL/GenBank/DDBJ whole genome shotgun (WGS) entry which is preliminary data.</text>
</comment>
<dbReference type="Pfam" id="PF00561">
    <property type="entry name" value="Abhydrolase_1"/>
    <property type="match status" value="1"/>
</dbReference>
<dbReference type="Proteomes" id="UP001595824">
    <property type="component" value="Unassembled WGS sequence"/>
</dbReference>
<dbReference type="RefSeq" id="WP_381744867.1">
    <property type="nucleotide sequence ID" value="NZ_JBHSDP010000031.1"/>
</dbReference>
<keyword evidence="3 7" id="KW-0378">Hydrolase</keyword>
<dbReference type="SUPFAM" id="SSF53474">
    <property type="entry name" value="alpha/beta-Hydrolases"/>
    <property type="match status" value="1"/>
</dbReference>
<accession>A0ABV8TSX7</accession>
<feature type="signal peptide" evidence="4">
    <location>
        <begin position="1"/>
        <end position="24"/>
    </location>
</feature>
<evidence type="ECO:0000256" key="4">
    <source>
        <dbReference type="SAM" id="SignalP"/>
    </source>
</evidence>
<evidence type="ECO:0000256" key="1">
    <source>
        <dbReference type="ARBA" id="ARBA00010088"/>
    </source>
</evidence>
<dbReference type="PANTHER" id="PTHR43248">
    <property type="entry name" value="2-SUCCINYL-6-HYDROXY-2,4-CYCLOHEXADIENE-1-CARBOXYLATE SYNTHASE"/>
    <property type="match status" value="1"/>
</dbReference>
<dbReference type="Pfam" id="PF08386">
    <property type="entry name" value="Abhydrolase_4"/>
    <property type="match status" value="1"/>
</dbReference>
<evidence type="ECO:0000259" key="5">
    <source>
        <dbReference type="Pfam" id="PF00561"/>
    </source>
</evidence>
<feature type="domain" description="Peptidase S33 tripeptidyl aminopeptidase-like C-terminal" evidence="6">
    <location>
        <begin position="418"/>
        <end position="513"/>
    </location>
</feature>
<feature type="domain" description="AB hydrolase-1" evidence="5">
    <location>
        <begin position="108"/>
        <end position="249"/>
    </location>
</feature>
<dbReference type="PROSITE" id="PS51257">
    <property type="entry name" value="PROKAR_LIPOPROTEIN"/>
    <property type="match status" value="1"/>
</dbReference>
<keyword evidence="2 4" id="KW-0732">Signal</keyword>
<reference evidence="8" key="1">
    <citation type="journal article" date="2019" name="Int. J. Syst. Evol. Microbiol.">
        <title>The Global Catalogue of Microorganisms (GCM) 10K type strain sequencing project: providing services to taxonomists for standard genome sequencing and annotation.</title>
        <authorList>
            <consortium name="The Broad Institute Genomics Platform"/>
            <consortium name="The Broad Institute Genome Sequencing Center for Infectious Disease"/>
            <person name="Wu L."/>
            <person name="Ma J."/>
        </authorList>
    </citation>
    <scope>NUCLEOTIDE SEQUENCE [LARGE SCALE GENOMIC DNA]</scope>
    <source>
        <strain evidence="8">PCU 347</strain>
    </source>
</reference>
<organism evidence="7 8">
    <name type="scientific">Streptomyces andamanensis</name>
    <dbReference type="NCBI Taxonomy" id="1565035"/>
    <lineage>
        <taxon>Bacteria</taxon>
        <taxon>Bacillati</taxon>
        <taxon>Actinomycetota</taxon>
        <taxon>Actinomycetes</taxon>
        <taxon>Kitasatosporales</taxon>
        <taxon>Streptomycetaceae</taxon>
        <taxon>Streptomyces</taxon>
    </lineage>
</organism>
<dbReference type="PANTHER" id="PTHR43248:SF29">
    <property type="entry name" value="TRIPEPTIDYL AMINOPEPTIDASE"/>
    <property type="match status" value="1"/>
</dbReference>
<gene>
    <name evidence="7" type="ORF">ACFPC0_38520</name>
</gene>
<sequence>MLSPRGRALCAAALAALTSASLITGCTTRPGAAADGRGPARFEHQTLAWHRCADGPKDTEGTALDRAGARCAEATVPLDHRRPEGRTLTVALARLPATDTAHRHGTLFYNPGGPGVPVRVLALQLRAAEPELAARYDVIGMDPRFVGRSTPLDCGWPSVSIGSAGTGRAGFERTVARARDLAARCADHRTELPYVSTRDTARDMDVIRAALGERRISYLGSSYGTYLGQVYTQLFPGRTDRVVLDSTLDADTYGPDQTAALGPAVTRALRHWAAWAAHRDRAYGLGSTTGEVMDSVGELNRAVARAPVRLGAHTVDSGNLPQLLWNVTAGDSDETYAGYAADVRVLLRAARGDGADPTPNLEQALTALAAPDTDGTFAVQTASQCADRAAASRDPETYYRDIRAHRADDPLFGPLTRTVTPCTFWPAAPAEPPTAVRNDVPLLMVGDTGDPAAVYQGQLAAHRALRGSRLVTLRGAFRHTVYGGLFAPRNPCVEHAVNAYLTTGVLPSRDSTCRN</sequence>
<dbReference type="InterPro" id="IPR000073">
    <property type="entry name" value="AB_hydrolase_1"/>
</dbReference>
<evidence type="ECO:0000256" key="2">
    <source>
        <dbReference type="ARBA" id="ARBA00022729"/>
    </source>
</evidence>
<dbReference type="InterPro" id="IPR013595">
    <property type="entry name" value="Pept_S33_TAP-like_C"/>
</dbReference>
<dbReference type="Gene3D" id="3.40.50.1820">
    <property type="entry name" value="alpha/beta hydrolase"/>
    <property type="match status" value="1"/>
</dbReference>
<proteinExistence type="inferred from homology"/>
<evidence type="ECO:0000259" key="6">
    <source>
        <dbReference type="Pfam" id="PF08386"/>
    </source>
</evidence>
<protein>
    <submittedName>
        <fullName evidence="7">Alpha/beta fold hydrolase</fullName>
    </submittedName>
</protein>
<comment type="similarity">
    <text evidence="1">Belongs to the peptidase S33 family.</text>
</comment>
<feature type="chain" id="PRO_5047264152" evidence="4">
    <location>
        <begin position="25"/>
        <end position="515"/>
    </location>
</feature>
<evidence type="ECO:0000313" key="8">
    <source>
        <dbReference type="Proteomes" id="UP001595824"/>
    </source>
</evidence>
<keyword evidence="8" id="KW-1185">Reference proteome</keyword>
<name>A0ABV8TSX7_9ACTN</name>
<dbReference type="EMBL" id="JBHSDP010000031">
    <property type="protein sequence ID" value="MFC4333563.1"/>
    <property type="molecule type" value="Genomic_DNA"/>
</dbReference>
<evidence type="ECO:0000256" key="3">
    <source>
        <dbReference type="ARBA" id="ARBA00022801"/>
    </source>
</evidence>
<dbReference type="InterPro" id="IPR051601">
    <property type="entry name" value="Serine_prot/Carboxylest_S33"/>
</dbReference>